<feature type="region of interest" description="Disordered" evidence="1">
    <location>
        <begin position="1"/>
        <end position="30"/>
    </location>
</feature>
<keyword evidence="3" id="KW-1185">Reference proteome</keyword>
<reference evidence="2 3" key="1">
    <citation type="submission" date="2020-08" db="EMBL/GenBank/DDBJ databases">
        <title>Genomic Encyclopedia of Type Strains, Phase IV (KMG-IV): sequencing the most valuable type-strain genomes for metagenomic binning, comparative biology and taxonomic classification.</title>
        <authorList>
            <person name="Goeker M."/>
        </authorList>
    </citation>
    <scope>NUCLEOTIDE SEQUENCE [LARGE SCALE GENOMIC DNA]</scope>
    <source>
        <strain evidence="2 3">DSM 16325</strain>
    </source>
</reference>
<dbReference type="InterPro" id="IPR030911">
    <property type="entry name" value="Sec_acc_SLAP"/>
</dbReference>
<proteinExistence type="predicted"/>
<comment type="caution">
    <text evidence="2">The sequence shown here is derived from an EMBL/GenBank/DDBJ whole genome shotgun (WGS) entry which is preliminary data.</text>
</comment>
<dbReference type="RefSeq" id="WP_183252767.1">
    <property type="nucleotide sequence ID" value="NZ_JACHEP010000004.1"/>
</dbReference>
<sequence>MIFKRKAKTTDPNATTLHPEPASERDETKQTDEIKTTLSFHPDWDVSPQERYVYQFHHQQLPPLKPNQISISGMKLIEYNEGFVVVAFLRSTLPKPIRFEQIDLLLLDENGQAIAKRKFEMDSFGELPPMTARPWRFLFSAEDKLVDKIPQEGWKIAFELKQAPNPENHRLDLEASWEQALSTQQREHLKKLMETLPPLSVGEVNFMGLEAKINEKRDLIVTLLIRNGSDKNIQLEQIPLVVEDASGDIVCKGVFRLEHFEVKANTSKPWTFIFPSNLLLKENIDLTKWKVYPPRS</sequence>
<dbReference type="NCBIfam" id="TIGR04399">
    <property type="entry name" value="acc_Sec_SLAP"/>
    <property type="match status" value="1"/>
</dbReference>
<dbReference type="Proteomes" id="UP000520011">
    <property type="component" value="Unassembled WGS sequence"/>
</dbReference>
<evidence type="ECO:0000313" key="2">
    <source>
        <dbReference type="EMBL" id="MBB5324231.1"/>
    </source>
</evidence>
<feature type="compositionally biased region" description="Basic and acidic residues" evidence="1">
    <location>
        <begin position="21"/>
        <end position="30"/>
    </location>
</feature>
<protein>
    <submittedName>
        <fullName evidence="2">Accessory Sec system S-layer assembly protein</fullName>
    </submittedName>
</protein>
<organism evidence="2 3">
    <name type="scientific">Anoxybacteroides tepidamans</name>
    <dbReference type="NCBI Taxonomy" id="265948"/>
    <lineage>
        <taxon>Bacteria</taxon>
        <taxon>Bacillati</taxon>
        <taxon>Bacillota</taxon>
        <taxon>Bacilli</taxon>
        <taxon>Bacillales</taxon>
        <taxon>Anoxybacillaceae</taxon>
        <taxon>Anoxybacteroides</taxon>
    </lineage>
</organism>
<dbReference type="InterPro" id="IPR030910">
    <property type="entry name" value="SLAP_dom"/>
</dbReference>
<dbReference type="AlphaFoldDB" id="A0A7W8IPA3"/>
<evidence type="ECO:0000313" key="3">
    <source>
        <dbReference type="Proteomes" id="UP000520011"/>
    </source>
</evidence>
<name>A0A7W8IPA3_9BACL</name>
<gene>
    <name evidence="2" type="ORF">HNQ34_001324</name>
</gene>
<evidence type="ECO:0000256" key="1">
    <source>
        <dbReference type="SAM" id="MobiDB-lite"/>
    </source>
</evidence>
<accession>A0A7W8IPA3</accession>
<dbReference type="NCBIfam" id="TIGR04398">
    <property type="entry name" value="SLAP_DUP"/>
    <property type="match status" value="2"/>
</dbReference>
<dbReference type="EMBL" id="JACHEP010000004">
    <property type="protein sequence ID" value="MBB5324231.1"/>
    <property type="molecule type" value="Genomic_DNA"/>
</dbReference>